<dbReference type="PANTHER" id="PTHR46380">
    <property type="entry name" value="CYCLIN-D-BINDING MYB-LIKE TRANSCRIPTION FACTOR 1"/>
    <property type="match status" value="1"/>
</dbReference>
<reference evidence="5" key="1">
    <citation type="submission" date="2017-08" db="EMBL/GenBank/DDBJ databases">
        <authorList>
            <person name="Cuomo C."/>
            <person name="Billmyre B."/>
            <person name="Heitman J."/>
        </authorList>
    </citation>
    <scope>NUCLEOTIDE SEQUENCE</scope>
    <source>
        <strain evidence="5">CBS 12478</strain>
    </source>
</reference>
<evidence type="ECO:0000256" key="2">
    <source>
        <dbReference type="ARBA" id="ARBA00023125"/>
    </source>
</evidence>
<feature type="compositionally biased region" description="Basic and acidic residues" evidence="4">
    <location>
        <begin position="63"/>
        <end position="77"/>
    </location>
</feature>
<dbReference type="GO" id="GO:0003700">
    <property type="term" value="F:DNA-binding transcription factor activity"/>
    <property type="evidence" value="ECO:0007669"/>
    <property type="project" value="TreeGrafter"/>
</dbReference>
<sequence length="557" mass="62946">MMEALEGAHALLSMSSTAGEPGSEKKKKRSREEKERRKEEKRRKRESALEQEAEGGAENGNVGRRDSVDEDGQGHEKDKKRRKIEQANVGSSPTSISKTASASAPIIKSKKKDDQHSDSGSLPPATQLKTLSQAGVTEPTPTKRKRPSPFTPIRGVKSSTSTTPTPKSRMTAIENVNPFAANKRGRSSNYQEGGKMSDSLLAAQLRTPKAINDWLASNFIKKSEFVRLEKEGIIKMKKGKFTEDEKASMRKALEVYQKVNRMDDDELVNRIMAKTREKGDDVEESRNFWMDVAASVPGRPIPYVQAYLRRAYDPKGHKGKWLPAEDAMLMRAYDLHPNEWSKISDIVERTTHDCRDRWTKELQHRDTRTQGRWTAEEEEQLIECVKKVNRSLGQDELSSNDVAWEIVAQEMGGARSVTQCRIKWRDGLLPKQLRKLNTKRKARQSVPLRVVKRIQQLDIKSEDAINWETVSACDELKDLSVKDIRNAFANTKKSVLRRQADAKLSFKELLEAMHGQASKVNKLYEDRAGSAKSKEVIDSDDDEEVSDSEVDRAEVGL</sequence>
<dbReference type="CDD" id="cd00167">
    <property type="entry name" value="SANT"/>
    <property type="match status" value="2"/>
</dbReference>
<dbReference type="Pfam" id="PF13921">
    <property type="entry name" value="Myb_DNA-bind_6"/>
    <property type="match status" value="1"/>
</dbReference>
<evidence type="ECO:0000256" key="1">
    <source>
        <dbReference type="ARBA" id="ARBA00004123"/>
    </source>
</evidence>
<name>A0A5M6BRU0_9TREE</name>
<accession>A0A5M6BRU0</accession>
<proteinExistence type="predicted"/>
<keyword evidence="6" id="KW-1185">Reference proteome</keyword>
<dbReference type="InterPro" id="IPR001005">
    <property type="entry name" value="SANT/Myb"/>
</dbReference>
<evidence type="ECO:0000313" key="5">
    <source>
        <dbReference type="EMBL" id="WWD18804.1"/>
    </source>
</evidence>
<dbReference type="GeneID" id="43591360"/>
<dbReference type="OrthoDB" id="39591at2759"/>
<keyword evidence="3" id="KW-0539">Nucleus</keyword>
<organism evidence="5 6">
    <name type="scientific">Kwoniella shandongensis</name>
    <dbReference type="NCBI Taxonomy" id="1734106"/>
    <lineage>
        <taxon>Eukaryota</taxon>
        <taxon>Fungi</taxon>
        <taxon>Dikarya</taxon>
        <taxon>Basidiomycota</taxon>
        <taxon>Agaricomycotina</taxon>
        <taxon>Tremellomycetes</taxon>
        <taxon>Tremellales</taxon>
        <taxon>Cryptococcaceae</taxon>
        <taxon>Kwoniella</taxon>
    </lineage>
</organism>
<dbReference type="RefSeq" id="XP_031858546.1">
    <property type="nucleotide sequence ID" value="XM_032007192.1"/>
</dbReference>
<feature type="compositionally biased region" description="Basic and acidic residues" evidence="4">
    <location>
        <begin position="525"/>
        <end position="537"/>
    </location>
</feature>
<dbReference type="Proteomes" id="UP000322225">
    <property type="component" value="Chromosome 5"/>
</dbReference>
<feature type="region of interest" description="Disordered" evidence="4">
    <location>
        <begin position="1"/>
        <end position="173"/>
    </location>
</feature>
<dbReference type="SUPFAM" id="SSF46689">
    <property type="entry name" value="Homeodomain-like"/>
    <property type="match status" value="2"/>
</dbReference>
<feature type="compositionally biased region" description="Low complexity" evidence="4">
    <location>
        <begin position="157"/>
        <end position="168"/>
    </location>
</feature>
<dbReference type="Gene3D" id="1.10.10.60">
    <property type="entry name" value="Homeodomain-like"/>
    <property type="match status" value="2"/>
</dbReference>
<dbReference type="KEGG" id="ksn:43591360"/>
<dbReference type="InterPro" id="IPR051651">
    <property type="entry name" value="DMTF1_DNA-bind_reg"/>
</dbReference>
<dbReference type="GO" id="GO:0005634">
    <property type="term" value="C:nucleus"/>
    <property type="evidence" value="ECO:0007669"/>
    <property type="project" value="UniProtKB-SubCell"/>
</dbReference>
<dbReference type="InterPro" id="IPR017930">
    <property type="entry name" value="Myb_dom"/>
</dbReference>
<protein>
    <submittedName>
        <fullName evidence="5">Uncharacterized protein</fullName>
    </submittedName>
</protein>
<keyword evidence="2" id="KW-0238">DNA-binding</keyword>
<dbReference type="GO" id="GO:0000976">
    <property type="term" value="F:transcription cis-regulatory region binding"/>
    <property type="evidence" value="ECO:0007669"/>
    <property type="project" value="TreeGrafter"/>
</dbReference>
<feature type="compositionally biased region" description="Acidic residues" evidence="4">
    <location>
        <begin position="538"/>
        <end position="548"/>
    </location>
</feature>
<dbReference type="InterPro" id="IPR009057">
    <property type="entry name" value="Homeodomain-like_sf"/>
</dbReference>
<evidence type="ECO:0000256" key="3">
    <source>
        <dbReference type="ARBA" id="ARBA00023242"/>
    </source>
</evidence>
<evidence type="ECO:0000313" key="6">
    <source>
        <dbReference type="Proteomes" id="UP000322225"/>
    </source>
</evidence>
<dbReference type="EMBL" id="CP144055">
    <property type="protein sequence ID" value="WWD18804.1"/>
    <property type="molecule type" value="Genomic_DNA"/>
</dbReference>
<feature type="region of interest" description="Disordered" evidence="4">
    <location>
        <begin position="525"/>
        <end position="557"/>
    </location>
</feature>
<dbReference type="SMART" id="SM00717">
    <property type="entry name" value="SANT"/>
    <property type="match status" value="2"/>
</dbReference>
<evidence type="ECO:0000256" key="4">
    <source>
        <dbReference type="SAM" id="MobiDB-lite"/>
    </source>
</evidence>
<reference evidence="5" key="2">
    <citation type="submission" date="2024-01" db="EMBL/GenBank/DDBJ databases">
        <title>Comparative genomics of Cryptococcus and Kwoniella reveals pathogenesis evolution and contrasting modes of karyotype evolution via chromosome fusion or intercentromeric recombination.</title>
        <authorList>
            <person name="Coelho M.A."/>
            <person name="David-Palma M."/>
            <person name="Shea T."/>
            <person name="Bowers K."/>
            <person name="McGinley-Smith S."/>
            <person name="Mohammad A.W."/>
            <person name="Gnirke A."/>
            <person name="Yurkov A.M."/>
            <person name="Nowrousian M."/>
            <person name="Sun S."/>
            <person name="Cuomo C.A."/>
            <person name="Heitman J."/>
        </authorList>
    </citation>
    <scope>NUCLEOTIDE SEQUENCE</scope>
    <source>
        <strain evidence="5">CBS 12478</strain>
    </source>
</reference>
<dbReference type="PROSITE" id="PS51294">
    <property type="entry name" value="HTH_MYB"/>
    <property type="match status" value="1"/>
</dbReference>
<dbReference type="PROSITE" id="PS50090">
    <property type="entry name" value="MYB_LIKE"/>
    <property type="match status" value="2"/>
</dbReference>
<gene>
    <name evidence="5" type="ORF">CI109_103259</name>
</gene>
<dbReference type="AlphaFoldDB" id="A0A5M6BRU0"/>
<feature type="compositionally biased region" description="Low complexity" evidence="4">
    <location>
        <begin position="91"/>
        <end position="107"/>
    </location>
</feature>
<comment type="subcellular location">
    <subcellularLocation>
        <location evidence="1">Nucleus</location>
    </subcellularLocation>
</comment>
<dbReference type="PANTHER" id="PTHR46380:SF2">
    <property type="entry name" value="CYCLIN-D-BINDING MYB-LIKE TRANSCRIPTION FACTOR 1"/>
    <property type="match status" value="1"/>
</dbReference>